<comment type="caution">
    <text evidence="2">The sequence shown here is derived from an EMBL/GenBank/DDBJ whole genome shotgun (WGS) entry which is preliminary data.</text>
</comment>
<dbReference type="Proteomes" id="UP000324222">
    <property type="component" value="Unassembled WGS sequence"/>
</dbReference>
<dbReference type="EMBL" id="VSRR010120114">
    <property type="protein sequence ID" value="MPC99831.1"/>
    <property type="molecule type" value="Genomic_DNA"/>
</dbReference>
<evidence type="ECO:0000313" key="3">
    <source>
        <dbReference type="Proteomes" id="UP000324222"/>
    </source>
</evidence>
<dbReference type="AlphaFoldDB" id="A0A5B7JPD9"/>
<reference evidence="2 3" key="1">
    <citation type="submission" date="2019-05" db="EMBL/GenBank/DDBJ databases">
        <title>Another draft genome of Portunus trituberculatus and its Hox gene families provides insights of decapod evolution.</title>
        <authorList>
            <person name="Jeong J.-H."/>
            <person name="Song I."/>
            <person name="Kim S."/>
            <person name="Choi T."/>
            <person name="Kim D."/>
            <person name="Ryu S."/>
            <person name="Kim W."/>
        </authorList>
    </citation>
    <scope>NUCLEOTIDE SEQUENCE [LARGE SCALE GENOMIC DNA]</scope>
    <source>
        <tissue evidence="2">Muscle</tissue>
    </source>
</reference>
<keyword evidence="3" id="KW-1185">Reference proteome</keyword>
<protein>
    <submittedName>
        <fullName evidence="2">Uncharacterized protein</fullName>
    </submittedName>
</protein>
<feature type="region of interest" description="Disordered" evidence="1">
    <location>
        <begin position="1"/>
        <end position="43"/>
    </location>
</feature>
<evidence type="ECO:0000313" key="2">
    <source>
        <dbReference type="EMBL" id="MPC99831.1"/>
    </source>
</evidence>
<sequence length="43" mass="4752">MIPGVNRSRDPGKQTFGRRNQPQDPPLLLGRVRSARVIRGTPG</sequence>
<accession>A0A5B7JPD9</accession>
<proteinExistence type="predicted"/>
<name>A0A5B7JPD9_PORTR</name>
<gene>
    <name evidence="2" type="ORF">E2C01_095271</name>
</gene>
<evidence type="ECO:0000256" key="1">
    <source>
        <dbReference type="SAM" id="MobiDB-lite"/>
    </source>
</evidence>
<organism evidence="2 3">
    <name type="scientific">Portunus trituberculatus</name>
    <name type="common">Swimming crab</name>
    <name type="synonym">Neptunus trituberculatus</name>
    <dbReference type="NCBI Taxonomy" id="210409"/>
    <lineage>
        <taxon>Eukaryota</taxon>
        <taxon>Metazoa</taxon>
        <taxon>Ecdysozoa</taxon>
        <taxon>Arthropoda</taxon>
        <taxon>Crustacea</taxon>
        <taxon>Multicrustacea</taxon>
        <taxon>Malacostraca</taxon>
        <taxon>Eumalacostraca</taxon>
        <taxon>Eucarida</taxon>
        <taxon>Decapoda</taxon>
        <taxon>Pleocyemata</taxon>
        <taxon>Brachyura</taxon>
        <taxon>Eubrachyura</taxon>
        <taxon>Portunoidea</taxon>
        <taxon>Portunidae</taxon>
        <taxon>Portuninae</taxon>
        <taxon>Portunus</taxon>
    </lineage>
</organism>